<evidence type="ECO:0000313" key="3">
    <source>
        <dbReference type="RefSeq" id="XP_030376316.1"/>
    </source>
</evidence>
<keyword evidence="2" id="KW-1185">Reference proteome</keyword>
<accession>A0A6J2TI12</accession>
<feature type="signal peptide" evidence="1">
    <location>
        <begin position="1"/>
        <end position="21"/>
    </location>
</feature>
<evidence type="ECO:0000313" key="2">
    <source>
        <dbReference type="Proteomes" id="UP000504634"/>
    </source>
</evidence>
<dbReference type="RefSeq" id="XP_030376316.1">
    <property type="nucleotide sequence ID" value="XM_030520456.1"/>
</dbReference>
<name>A0A6J2TI12_DROLE</name>
<dbReference type="PANTHER" id="PTHR21253">
    <property type="entry name" value="F-BOX ONLY PROTEIN 11-RELATED"/>
    <property type="match status" value="1"/>
</dbReference>
<dbReference type="OrthoDB" id="8180611at2759"/>
<dbReference type="Pfam" id="PF07841">
    <property type="entry name" value="DM4_12"/>
    <property type="match status" value="1"/>
</dbReference>
<dbReference type="PANTHER" id="PTHR21253:SF0">
    <property type="entry name" value="F-BOX ONLY PROTEIN 11-RELATED"/>
    <property type="match status" value="1"/>
</dbReference>
<evidence type="ECO:0000256" key="1">
    <source>
        <dbReference type="SAM" id="SignalP"/>
    </source>
</evidence>
<dbReference type="AlphaFoldDB" id="A0A6J2TI12"/>
<dbReference type="Proteomes" id="UP000504634">
    <property type="component" value="Unplaced"/>
</dbReference>
<sequence length="390" mass="46241">MRWGVLILFFQLVAICLTALAEPENAFSELNHVVQRVFTRQKRFLIFLKGANMKFTGSISKSVIARFPKGVNMALEEALYYPVPRSREDLYPKAFKTKTTEAPKISTTQSYVWIPGTNWRFKAQHVPPYQLVPFKPLGYERPPPKPKHRIDVSPPTYANPNKWQKWSKYGQNNTYWRPEYEHYKKYKYAQVEQPAANMKWRKRPTGSSKYDHYIDNWTSHGQHGQSWKSDVPDKWSKWTTVSPKWTNYGNRWYRDVEQSNNEEKAEFYDPHSAPYELYDYADLTPLRDWRHYHAHRDRRQLFDQLSGFSRLLGFDVKTCILRAMCDSKRLLLPPGYSMMQDIIRLIFTMPTITGVDDEYSQAMRMDPEHCAQHFRQQCKVDILAWLFSGH</sequence>
<feature type="chain" id="PRO_5027070387" evidence="1">
    <location>
        <begin position="22"/>
        <end position="390"/>
    </location>
</feature>
<dbReference type="SMART" id="SM00718">
    <property type="entry name" value="DM4_12"/>
    <property type="match status" value="1"/>
</dbReference>
<dbReference type="InterPro" id="IPR006631">
    <property type="entry name" value="DM4_12"/>
</dbReference>
<proteinExistence type="predicted"/>
<protein>
    <submittedName>
        <fullName evidence="3">Uncharacterized protein LOC115625416</fullName>
    </submittedName>
</protein>
<organism evidence="2 3">
    <name type="scientific">Drosophila lebanonensis</name>
    <name type="common">Fruit fly</name>
    <name type="synonym">Scaptodrosophila lebanonensis</name>
    <dbReference type="NCBI Taxonomy" id="7225"/>
    <lineage>
        <taxon>Eukaryota</taxon>
        <taxon>Metazoa</taxon>
        <taxon>Ecdysozoa</taxon>
        <taxon>Arthropoda</taxon>
        <taxon>Hexapoda</taxon>
        <taxon>Insecta</taxon>
        <taxon>Pterygota</taxon>
        <taxon>Neoptera</taxon>
        <taxon>Endopterygota</taxon>
        <taxon>Diptera</taxon>
        <taxon>Brachycera</taxon>
        <taxon>Muscomorpha</taxon>
        <taxon>Ephydroidea</taxon>
        <taxon>Drosophilidae</taxon>
        <taxon>Scaptodrosophila</taxon>
    </lineage>
</organism>
<reference evidence="3" key="1">
    <citation type="submission" date="2025-08" db="UniProtKB">
        <authorList>
            <consortium name="RefSeq"/>
        </authorList>
    </citation>
    <scope>IDENTIFICATION</scope>
    <source>
        <strain evidence="3">11010-0011.00</strain>
        <tissue evidence="3">Whole body</tissue>
    </source>
</reference>
<dbReference type="GeneID" id="115625416"/>
<keyword evidence="1" id="KW-0732">Signal</keyword>
<gene>
    <name evidence="3" type="primary">LOC115625416</name>
</gene>